<dbReference type="EMBL" id="QHHQ01000001">
    <property type="protein sequence ID" value="RAI03142.1"/>
    <property type="molecule type" value="Genomic_DNA"/>
</dbReference>
<dbReference type="PIRSF" id="PIRSF006324">
    <property type="entry name" value="LeuE"/>
    <property type="match status" value="1"/>
</dbReference>
<evidence type="ECO:0000256" key="6">
    <source>
        <dbReference type="SAM" id="Phobius"/>
    </source>
</evidence>
<feature type="transmembrane region" description="Helical" evidence="6">
    <location>
        <begin position="150"/>
        <end position="175"/>
    </location>
</feature>
<keyword evidence="2" id="KW-1003">Cell membrane</keyword>
<evidence type="ECO:0000313" key="8">
    <source>
        <dbReference type="Proteomes" id="UP000249590"/>
    </source>
</evidence>
<feature type="transmembrane region" description="Helical" evidence="6">
    <location>
        <begin position="116"/>
        <end position="138"/>
    </location>
</feature>
<accession>A0A8B2P1Z6</accession>
<organism evidence="7 8">
    <name type="scientific">Acuticoccus sediminis</name>
    <dbReference type="NCBI Taxonomy" id="2184697"/>
    <lineage>
        <taxon>Bacteria</taxon>
        <taxon>Pseudomonadati</taxon>
        <taxon>Pseudomonadota</taxon>
        <taxon>Alphaproteobacteria</taxon>
        <taxon>Hyphomicrobiales</taxon>
        <taxon>Amorphaceae</taxon>
        <taxon>Acuticoccus</taxon>
    </lineage>
</organism>
<evidence type="ECO:0000256" key="5">
    <source>
        <dbReference type="ARBA" id="ARBA00023136"/>
    </source>
</evidence>
<dbReference type="AlphaFoldDB" id="A0A8B2P1Z6"/>
<keyword evidence="3 6" id="KW-0812">Transmembrane</keyword>
<dbReference type="GO" id="GO:0005886">
    <property type="term" value="C:plasma membrane"/>
    <property type="evidence" value="ECO:0007669"/>
    <property type="project" value="UniProtKB-SubCell"/>
</dbReference>
<dbReference type="PANTHER" id="PTHR30086">
    <property type="entry name" value="ARGININE EXPORTER PROTEIN ARGO"/>
    <property type="match status" value="1"/>
</dbReference>
<dbReference type="PANTHER" id="PTHR30086:SF20">
    <property type="entry name" value="ARGININE EXPORTER PROTEIN ARGO-RELATED"/>
    <property type="match status" value="1"/>
</dbReference>
<keyword evidence="5 6" id="KW-0472">Membrane</keyword>
<evidence type="ECO:0000256" key="1">
    <source>
        <dbReference type="ARBA" id="ARBA00004651"/>
    </source>
</evidence>
<dbReference type="GO" id="GO:0015171">
    <property type="term" value="F:amino acid transmembrane transporter activity"/>
    <property type="evidence" value="ECO:0007669"/>
    <property type="project" value="TreeGrafter"/>
</dbReference>
<reference evidence="7 8" key="1">
    <citation type="submission" date="2018-05" db="EMBL/GenBank/DDBJ databases">
        <title>Acuticoccus sediminis sp. nov., isolated from deep-sea sediment of Indian Ocean.</title>
        <authorList>
            <person name="Liu X."/>
            <person name="Lai Q."/>
            <person name="Du Y."/>
            <person name="Sun F."/>
            <person name="Zhang X."/>
            <person name="Wang S."/>
            <person name="Shao Z."/>
        </authorList>
    </citation>
    <scope>NUCLEOTIDE SEQUENCE [LARGE SCALE GENOMIC DNA]</scope>
    <source>
        <strain evidence="7 8">PTG4-2</strain>
    </source>
</reference>
<dbReference type="InterPro" id="IPR001123">
    <property type="entry name" value="LeuE-type"/>
</dbReference>
<feature type="transmembrane region" description="Helical" evidence="6">
    <location>
        <begin position="58"/>
        <end position="86"/>
    </location>
</feature>
<keyword evidence="4 6" id="KW-1133">Transmembrane helix</keyword>
<evidence type="ECO:0000256" key="3">
    <source>
        <dbReference type="ARBA" id="ARBA00022692"/>
    </source>
</evidence>
<keyword evidence="8" id="KW-1185">Reference proteome</keyword>
<protein>
    <submittedName>
        <fullName evidence="7">Lysine transporter LysE</fullName>
    </submittedName>
</protein>
<proteinExistence type="predicted"/>
<dbReference type="RefSeq" id="WP_111341578.1">
    <property type="nucleotide sequence ID" value="NZ_QHHQ01000001.1"/>
</dbReference>
<evidence type="ECO:0000256" key="2">
    <source>
        <dbReference type="ARBA" id="ARBA00022475"/>
    </source>
</evidence>
<feature type="transmembrane region" description="Helical" evidence="6">
    <location>
        <begin position="7"/>
        <end position="28"/>
    </location>
</feature>
<dbReference type="OrthoDB" id="9804822at2"/>
<dbReference type="Proteomes" id="UP000249590">
    <property type="component" value="Unassembled WGS sequence"/>
</dbReference>
<sequence>MIDQATLLTYVAIVLGFVFIPGPAVLLASARATTSGVKVGVATAAGIAVGDLVHTTMAIVGISAIIAASAMLFTAIKILGAVYLIYLGIQALRSGGETGTGAAVIRLTAGQAFRQAILAEVLNPKTAMFFLAFLPQFVQPANGAPALQLMVLGIVFVALGLIATVAFAVCAGHVGSVMRKNPAMVRWQRRIVGSIYCALGARLAFMDR</sequence>
<dbReference type="Pfam" id="PF01810">
    <property type="entry name" value="LysE"/>
    <property type="match status" value="1"/>
</dbReference>
<gene>
    <name evidence="7" type="ORF">DLJ53_01025</name>
</gene>
<comment type="subcellular location">
    <subcellularLocation>
        <location evidence="1">Cell membrane</location>
        <topology evidence="1">Multi-pass membrane protein</topology>
    </subcellularLocation>
</comment>
<name>A0A8B2P1Z6_9HYPH</name>
<comment type="caution">
    <text evidence="7">The sequence shown here is derived from an EMBL/GenBank/DDBJ whole genome shotgun (WGS) entry which is preliminary data.</text>
</comment>
<evidence type="ECO:0000256" key="4">
    <source>
        <dbReference type="ARBA" id="ARBA00022989"/>
    </source>
</evidence>
<evidence type="ECO:0000313" key="7">
    <source>
        <dbReference type="EMBL" id="RAI03142.1"/>
    </source>
</evidence>